<gene>
    <name evidence="1" type="ORF">NCTC13635_06961</name>
</gene>
<name>A0A447S6G9_KLEPN</name>
<sequence length="97" mass="11206">MRSWQIVECLSDSAGYLLHVFTSSLISFQAARILIRQLGEELRVTRFTQRNSCPQWIQGPHAHRRAPGNSFDNRWPELWLSKNASGFLLNQLCSDFV</sequence>
<organism evidence="1 2">
    <name type="scientific">Klebsiella pneumoniae</name>
    <dbReference type="NCBI Taxonomy" id="573"/>
    <lineage>
        <taxon>Bacteria</taxon>
        <taxon>Pseudomonadati</taxon>
        <taxon>Pseudomonadota</taxon>
        <taxon>Gammaproteobacteria</taxon>
        <taxon>Enterobacterales</taxon>
        <taxon>Enterobacteriaceae</taxon>
        <taxon>Klebsiella/Raoultella group</taxon>
        <taxon>Klebsiella</taxon>
        <taxon>Klebsiella pneumoniae complex</taxon>
    </lineage>
</organism>
<dbReference type="Proteomes" id="UP000282433">
    <property type="component" value="Chromosome"/>
</dbReference>
<protein>
    <submittedName>
        <fullName evidence="1">Uncharacterized protein</fullName>
    </submittedName>
</protein>
<reference evidence="1 2" key="1">
    <citation type="submission" date="2018-12" db="EMBL/GenBank/DDBJ databases">
        <authorList>
            <consortium name="Pathogen Informatics"/>
        </authorList>
    </citation>
    <scope>NUCLEOTIDE SEQUENCE [LARGE SCALE GENOMIC DNA]</scope>
    <source>
        <strain evidence="1 2">NCTC13635</strain>
    </source>
</reference>
<dbReference type="AlphaFoldDB" id="A0A447S6G9"/>
<evidence type="ECO:0000313" key="2">
    <source>
        <dbReference type="Proteomes" id="UP000282433"/>
    </source>
</evidence>
<dbReference type="EMBL" id="LR134162">
    <property type="protein sequence ID" value="VEB07666.1"/>
    <property type="molecule type" value="Genomic_DNA"/>
</dbReference>
<proteinExistence type="predicted"/>
<evidence type="ECO:0000313" key="1">
    <source>
        <dbReference type="EMBL" id="VEB07666.1"/>
    </source>
</evidence>
<accession>A0A447S6G9</accession>